<feature type="region of interest" description="Disordered" evidence="8">
    <location>
        <begin position="309"/>
        <end position="340"/>
    </location>
</feature>
<evidence type="ECO:0000256" key="2">
    <source>
        <dbReference type="ARBA" id="ARBA00008917"/>
    </source>
</evidence>
<evidence type="ECO:0000256" key="5">
    <source>
        <dbReference type="ARBA" id="ARBA00022989"/>
    </source>
</evidence>
<feature type="compositionally biased region" description="Polar residues" evidence="8">
    <location>
        <begin position="309"/>
        <end position="324"/>
    </location>
</feature>
<accession>A5DR28</accession>
<evidence type="ECO:0000313" key="9">
    <source>
        <dbReference type="EMBL" id="EDK41631.2"/>
    </source>
</evidence>
<feature type="transmembrane region" description="Helical" evidence="7">
    <location>
        <begin position="62"/>
        <end position="80"/>
    </location>
</feature>
<keyword evidence="4 7" id="KW-0256">Endoplasmic reticulum</keyword>
<dbReference type="EMBL" id="CH408162">
    <property type="protein sequence ID" value="EDK41631.2"/>
    <property type="molecule type" value="Genomic_DNA"/>
</dbReference>
<evidence type="ECO:0000256" key="1">
    <source>
        <dbReference type="ARBA" id="ARBA00004477"/>
    </source>
</evidence>
<dbReference type="GeneID" id="5123772"/>
<feature type="transmembrane region" description="Helical" evidence="7">
    <location>
        <begin position="126"/>
        <end position="147"/>
    </location>
</feature>
<evidence type="ECO:0000256" key="7">
    <source>
        <dbReference type="RuleBase" id="RU363059"/>
    </source>
</evidence>
<evidence type="ECO:0000256" key="6">
    <source>
        <dbReference type="ARBA" id="ARBA00023136"/>
    </source>
</evidence>
<comment type="subcellular location">
    <subcellularLocation>
        <location evidence="1 7">Endoplasmic reticulum membrane</location>
        <topology evidence="1 7">Multi-pass membrane protein</topology>
    </subcellularLocation>
</comment>
<dbReference type="HOGENOM" id="CLU_760753_0_0_1"/>
<dbReference type="GO" id="GO:0006950">
    <property type="term" value="P:response to stress"/>
    <property type="evidence" value="ECO:0007669"/>
    <property type="project" value="UniProtKB-ARBA"/>
</dbReference>
<dbReference type="PANTHER" id="PTHR11009">
    <property type="entry name" value="DER1-LIKE PROTEIN, DERLIN"/>
    <property type="match status" value="1"/>
</dbReference>
<dbReference type="FunCoup" id="A5DR28">
    <property type="interactions" value="481"/>
</dbReference>
<organism evidence="9 10">
    <name type="scientific">Meyerozyma guilliermondii (strain ATCC 6260 / CBS 566 / DSM 6381 / JCM 1539 / NBRC 10279 / NRRL Y-324)</name>
    <name type="common">Yeast</name>
    <name type="synonym">Candida guilliermondii</name>
    <dbReference type="NCBI Taxonomy" id="294746"/>
    <lineage>
        <taxon>Eukaryota</taxon>
        <taxon>Fungi</taxon>
        <taxon>Dikarya</taxon>
        <taxon>Ascomycota</taxon>
        <taxon>Saccharomycotina</taxon>
        <taxon>Pichiomycetes</taxon>
        <taxon>Debaryomycetaceae</taxon>
        <taxon>Meyerozyma</taxon>
    </lineage>
</organism>
<comment type="similarity">
    <text evidence="2 7">Belongs to the derlin family.</text>
</comment>
<dbReference type="Pfam" id="PF04511">
    <property type="entry name" value="DER1"/>
    <property type="match status" value="1"/>
</dbReference>
<dbReference type="GO" id="GO:0005789">
    <property type="term" value="C:endoplasmic reticulum membrane"/>
    <property type="evidence" value="ECO:0007669"/>
    <property type="project" value="UniProtKB-SubCell"/>
</dbReference>
<dbReference type="Proteomes" id="UP000001997">
    <property type="component" value="Unassembled WGS sequence"/>
</dbReference>
<keyword evidence="3 7" id="KW-0812">Transmembrane</keyword>
<dbReference type="OMA" id="PDCLWFT"/>
<gene>
    <name evidence="9" type="ORF">PGUG_05729</name>
</gene>
<dbReference type="InParanoid" id="A5DR28"/>
<evidence type="ECO:0000256" key="3">
    <source>
        <dbReference type="ARBA" id="ARBA00022692"/>
    </source>
</evidence>
<dbReference type="InterPro" id="IPR007599">
    <property type="entry name" value="DER1"/>
</dbReference>
<evidence type="ECO:0000313" key="10">
    <source>
        <dbReference type="Proteomes" id="UP000001997"/>
    </source>
</evidence>
<dbReference type="eggNOG" id="KOG0858">
    <property type="taxonomic scope" value="Eukaryota"/>
</dbReference>
<name>A5DR28_PICGU</name>
<keyword evidence="5 7" id="KW-1133">Transmembrane helix</keyword>
<keyword evidence="10" id="KW-1185">Reference proteome</keyword>
<dbReference type="KEGG" id="pgu:PGUG_05729"/>
<dbReference type="AlphaFoldDB" id="A5DR28"/>
<evidence type="ECO:0000256" key="4">
    <source>
        <dbReference type="ARBA" id="ARBA00022824"/>
    </source>
</evidence>
<dbReference type="RefSeq" id="XP_001481966.2">
    <property type="nucleotide sequence ID" value="XM_001481916.1"/>
</dbReference>
<proteinExistence type="inferred from homology"/>
<evidence type="ECO:0000256" key="8">
    <source>
        <dbReference type="SAM" id="MobiDB-lite"/>
    </source>
</evidence>
<feature type="transmembrane region" description="Helical" evidence="7">
    <location>
        <begin position="197"/>
        <end position="218"/>
    </location>
</feature>
<reference evidence="9 10" key="1">
    <citation type="journal article" date="2009" name="Nature">
        <title>Evolution of pathogenicity and sexual reproduction in eight Candida genomes.</title>
        <authorList>
            <person name="Butler G."/>
            <person name="Rasmussen M.D."/>
            <person name="Lin M.F."/>
            <person name="Santos M.A."/>
            <person name="Sakthikumar S."/>
            <person name="Munro C.A."/>
            <person name="Rheinbay E."/>
            <person name="Grabherr M."/>
            <person name="Forche A."/>
            <person name="Reedy J.L."/>
            <person name="Agrafioti I."/>
            <person name="Arnaud M.B."/>
            <person name="Bates S."/>
            <person name="Brown A.J."/>
            <person name="Brunke S."/>
            <person name="Costanzo M.C."/>
            <person name="Fitzpatrick D.A."/>
            <person name="de Groot P.W."/>
            <person name="Harris D."/>
            <person name="Hoyer L.L."/>
            <person name="Hube B."/>
            <person name="Klis F.M."/>
            <person name="Kodira C."/>
            <person name="Lennard N."/>
            <person name="Logue M.E."/>
            <person name="Martin R."/>
            <person name="Neiman A.M."/>
            <person name="Nikolaou E."/>
            <person name="Quail M.A."/>
            <person name="Quinn J."/>
            <person name="Santos M.C."/>
            <person name="Schmitzberger F.F."/>
            <person name="Sherlock G."/>
            <person name="Shah P."/>
            <person name="Silverstein K.A."/>
            <person name="Skrzypek M.S."/>
            <person name="Soll D."/>
            <person name="Staggs R."/>
            <person name="Stansfield I."/>
            <person name="Stumpf M.P."/>
            <person name="Sudbery P.E."/>
            <person name="Srikantha T."/>
            <person name="Zeng Q."/>
            <person name="Berman J."/>
            <person name="Berriman M."/>
            <person name="Heitman J."/>
            <person name="Gow N.A."/>
            <person name="Lorenz M.C."/>
            <person name="Birren B.W."/>
            <person name="Kellis M."/>
            <person name="Cuomo C.A."/>
        </authorList>
    </citation>
    <scope>NUCLEOTIDE SEQUENCE [LARGE SCALE GENOMIC DNA]</scope>
    <source>
        <strain evidence="10">ATCC 6260 / CBS 566 / DSM 6381 / JCM 1539 / NBRC 10279 / NRRL Y-324</strain>
    </source>
</reference>
<feature type="transmembrane region" description="Helical" evidence="7">
    <location>
        <begin position="20"/>
        <end position="50"/>
    </location>
</feature>
<protein>
    <recommendedName>
        <fullName evidence="7">Derlin</fullName>
    </recommendedName>
</protein>
<dbReference type="STRING" id="294746.A5DR28"/>
<comment type="function">
    <text evidence="7">May be involved in the degradation of misfolded endoplasmic reticulum (ER) luminal proteins.</text>
</comment>
<dbReference type="OrthoDB" id="19102at2759"/>
<dbReference type="VEuPathDB" id="FungiDB:PGUG_05729"/>
<keyword evidence="6 7" id="KW-0472">Membrane</keyword>
<sequence>MAYSIADNVRNIPPVTRFFTISSILCCFVIALGRGSGVFVLNNSIIFAILANLRIAIHSHKLTYIVAAVAQTIFQCYRFLTTFLTPSGMFTDSPYSALLDIYGFYTFACDLESSSGKFKGNFPDCLWFTLITGTMIVISTFTFELFYPAHHSFHHSMMLSCVTYLWSRYSKNATINFMGLVPIKGYFLPLFNLFLKLLFEGGGAVVNSIIGILGGYLYQCIQSDTLPLYNLLPGAYSKFVTGNRGGHRVGMSEQAHIQSTGGYQSDYIEDSVYDKGYLKAPLWLYKLLKYPSNNTKSWTAFTGPKNPSSIAVPATTGSRSSGMFSSDGPAFRGKGYRLGD</sequence>